<dbReference type="InterPro" id="IPR036691">
    <property type="entry name" value="Endo/exonu/phosph_ase_sf"/>
</dbReference>
<dbReference type="Pfam" id="PF03372">
    <property type="entry name" value="Exo_endo_phos"/>
    <property type="match status" value="1"/>
</dbReference>
<dbReference type="GO" id="GO:0006139">
    <property type="term" value="P:nucleobase-containing compound metabolic process"/>
    <property type="evidence" value="ECO:0007669"/>
    <property type="project" value="UniProtKB-ARBA"/>
</dbReference>
<accession>A0A163JT28</accession>
<evidence type="ECO:0000256" key="3">
    <source>
        <dbReference type="SAM" id="MobiDB-lite"/>
    </source>
</evidence>
<proteinExistence type="inferred from homology"/>
<dbReference type="PANTHER" id="PTHR12121:SF45">
    <property type="entry name" value="NOCTURNIN"/>
    <property type="match status" value="1"/>
</dbReference>
<evidence type="ECO:0000259" key="4">
    <source>
        <dbReference type="Pfam" id="PF03372"/>
    </source>
</evidence>
<dbReference type="Gene3D" id="3.60.10.10">
    <property type="entry name" value="Endonuclease/exonuclease/phosphatase"/>
    <property type="match status" value="1"/>
</dbReference>
<dbReference type="OrthoDB" id="428734at2759"/>
<sequence>MDSTASEKEQLRQEKKALREEKKKLKKLQLQQEGQTQDSATMLPPPTPYRRVWRSTFRHRPITIMSHNILAQNLCKRTVHPLAGDMLKWKLRRRMVIEELTYYQPDLMCLQEMDNYDEFYKDELAKLGYTTLFQRHETKRHGCLIGYKDDVWKQIEYRTLDYDTDTSCKPAQTTGNIGQLVALAFRNDDGEPHSGVVLGNTHLYWRPNSNYERCRQAMIYMHHLMALKNELGKKDPADHWVPLMLGDFNTQPTDPFYSIVTGKPLTNEHLHALEISRRPFGDGPEIDDATQPLEDLSLCSDLKDIHELMALIGPDETMQSVYSHHKRLWDQQQRGADISETDHNRYGVGEPDYTNYAHDFKGTLDYMFIPNQAVILNILMLPPKHIVQPALPNCHFGSDHVSLMAEVLLP</sequence>
<comment type="similarity">
    <text evidence="1">Belongs to the CCR4/nocturin family.</text>
</comment>
<reference evidence="5" key="1">
    <citation type="submission" date="2016-04" db="EMBL/GenBank/DDBJ databases">
        <authorList>
            <person name="Evans L.H."/>
            <person name="Alamgir A."/>
            <person name="Owens N."/>
            <person name="Weber N.D."/>
            <person name="Virtaneva K."/>
            <person name="Barbian K."/>
            <person name="Babar A."/>
            <person name="Rosenke K."/>
        </authorList>
    </citation>
    <scope>NUCLEOTIDE SEQUENCE [LARGE SCALE GENOMIC DNA]</scope>
    <source>
        <strain evidence="5">CBS 101.48</strain>
    </source>
</reference>
<evidence type="ECO:0000313" key="5">
    <source>
        <dbReference type="EMBL" id="SAM02384.1"/>
    </source>
</evidence>
<dbReference type="InterPro" id="IPR005135">
    <property type="entry name" value="Endo/exonuclease/phosphatase"/>
</dbReference>
<dbReference type="AlphaFoldDB" id="A0A163JT28"/>
<dbReference type="InParanoid" id="A0A163JT28"/>
<gene>
    <name evidence="5" type="primary">ABSGL_08163.1 scaffold 9591</name>
</gene>
<dbReference type="GO" id="GO:0000175">
    <property type="term" value="F:3'-5'-RNA exonuclease activity"/>
    <property type="evidence" value="ECO:0007669"/>
    <property type="project" value="TreeGrafter"/>
</dbReference>
<evidence type="ECO:0000256" key="1">
    <source>
        <dbReference type="ARBA" id="ARBA00010774"/>
    </source>
</evidence>
<dbReference type="Proteomes" id="UP000078561">
    <property type="component" value="Unassembled WGS sequence"/>
</dbReference>
<name>A0A163JT28_ABSGL</name>
<keyword evidence="2" id="KW-0378">Hydrolase</keyword>
<organism evidence="5">
    <name type="scientific">Absidia glauca</name>
    <name type="common">Pin mould</name>
    <dbReference type="NCBI Taxonomy" id="4829"/>
    <lineage>
        <taxon>Eukaryota</taxon>
        <taxon>Fungi</taxon>
        <taxon>Fungi incertae sedis</taxon>
        <taxon>Mucoromycota</taxon>
        <taxon>Mucoromycotina</taxon>
        <taxon>Mucoromycetes</taxon>
        <taxon>Mucorales</taxon>
        <taxon>Cunninghamellaceae</taxon>
        <taxon>Absidia</taxon>
    </lineage>
</organism>
<protein>
    <recommendedName>
        <fullName evidence="4">Endonuclease/exonuclease/phosphatase domain-containing protein</fullName>
    </recommendedName>
</protein>
<dbReference type="PANTHER" id="PTHR12121">
    <property type="entry name" value="CARBON CATABOLITE REPRESSOR PROTEIN 4"/>
    <property type="match status" value="1"/>
</dbReference>
<dbReference type="SUPFAM" id="SSF56219">
    <property type="entry name" value="DNase I-like"/>
    <property type="match status" value="1"/>
</dbReference>
<feature type="domain" description="Endonuclease/exonuclease/phosphatase" evidence="4">
    <location>
        <begin position="65"/>
        <end position="400"/>
    </location>
</feature>
<dbReference type="OMA" id="YTHYWKT"/>
<evidence type="ECO:0000313" key="6">
    <source>
        <dbReference type="Proteomes" id="UP000078561"/>
    </source>
</evidence>
<dbReference type="InterPro" id="IPR050410">
    <property type="entry name" value="CCR4/nocturin_mRNA_transcr"/>
</dbReference>
<feature type="region of interest" description="Disordered" evidence="3">
    <location>
        <begin position="1"/>
        <end position="45"/>
    </location>
</feature>
<evidence type="ECO:0000256" key="2">
    <source>
        <dbReference type="ARBA" id="ARBA00022801"/>
    </source>
</evidence>
<keyword evidence="6" id="KW-1185">Reference proteome</keyword>
<dbReference type="EMBL" id="LT553804">
    <property type="protein sequence ID" value="SAM02384.1"/>
    <property type="molecule type" value="Genomic_DNA"/>
</dbReference>
<feature type="compositionally biased region" description="Basic and acidic residues" evidence="3">
    <location>
        <begin position="1"/>
        <end position="23"/>
    </location>
</feature>
<dbReference type="FunCoup" id="A0A163JT28">
    <property type="interactions" value="344"/>
</dbReference>